<feature type="non-terminal residue" evidence="11">
    <location>
        <position position="1"/>
    </location>
</feature>
<comment type="caution">
    <text evidence="11">The sequence shown here is derived from an EMBL/GenBank/DDBJ whole genome shotgun (WGS) entry which is preliminary data.</text>
</comment>
<dbReference type="InterPro" id="IPR001233">
    <property type="entry name" value="RtcB"/>
</dbReference>
<keyword evidence="6" id="KW-0547">Nucleotide-binding</keyword>
<comment type="cofactor">
    <cofactor evidence="1">
        <name>Mn(2+)</name>
        <dbReference type="ChEBI" id="CHEBI:29035"/>
    </cofactor>
</comment>
<comment type="catalytic activity">
    <reaction evidence="10">
        <text>a 3'-end 2',3'-cyclophospho-ribonucleotide-RNA + a 5'-end dephospho-ribonucleoside-RNA + GTP + H2O = a ribonucleotidyl-ribonucleotide-RNA + GMP + diphosphate + H(+)</text>
        <dbReference type="Rhea" id="RHEA:68080"/>
        <dbReference type="Rhea" id="RHEA-COMP:10464"/>
        <dbReference type="Rhea" id="RHEA-COMP:13936"/>
        <dbReference type="Rhea" id="RHEA-COMP:17355"/>
        <dbReference type="ChEBI" id="CHEBI:15377"/>
        <dbReference type="ChEBI" id="CHEBI:15378"/>
        <dbReference type="ChEBI" id="CHEBI:33019"/>
        <dbReference type="ChEBI" id="CHEBI:37565"/>
        <dbReference type="ChEBI" id="CHEBI:58115"/>
        <dbReference type="ChEBI" id="CHEBI:83064"/>
        <dbReference type="ChEBI" id="CHEBI:138284"/>
        <dbReference type="ChEBI" id="CHEBI:173118"/>
        <dbReference type="EC" id="6.5.1.8"/>
    </reaction>
</comment>
<dbReference type="PROSITE" id="PS01288">
    <property type="entry name" value="UPF0027"/>
    <property type="match status" value="1"/>
</dbReference>
<comment type="similarity">
    <text evidence="2">Belongs to the RtcB family.</text>
</comment>
<evidence type="ECO:0000256" key="1">
    <source>
        <dbReference type="ARBA" id="ARBA00001936"/>
    </source>
</evidence>
<keyword evidence="8" id="KW-0464">Manganese</keyword>
<evidence type="ECO:0000256" key="8">
    <source>
        <dbReference type="ARBA" id="ARBA00023211"/>
    </source>
</evidence>
<proteinExistence type="inferred from homology"/>
<reference evidence="11" key="1">
    <citation type="journal article" date="2014" name="Front. Microbiol.">
        <title>High frequency of phylogenetically diverse reductive dehalogenase-homologous genes in deep subseafloor sedimentary metagenomes.</title>
        <authorList>
            <person name="Kawai M."/>
            <person name="Futagami T."/>
            <person name="Toyoda A."/>
            <person name="Takaki Y."/>
            <person name="Nishi S."/>
            <person name="Hori S."/>
            <person name="Arai W."/>
            <person name="Tsubouchi T."/>
            <person name="Morono Y."/>
            <person name="Uchiyama I."/>
            <person name="Ito T."/>
            <person name="Fujiyama A."/>
            <person name="Inagaki F."/>
            <person name="Takami H."/>
        </authorList>
    </citation>
    <scope>NUCLEOTIDE SEQUENCE</scope>
    <source>
        <strain evidence="11">Expedition CK06-06</strain>
    </source>
</reference>
<keyword evidence="4" id="KW-0436">Ligase</keyword>
<dbReference type="Pfam" id="PF01139">
    <property type="entry name" value="RtcB"/>
    <property type="match status" value="1"/>
</dbReference>
<dbReference type="InterPro" id="IPR036025">
    <property type="entry name" value="RtcB-like_sf"/>
</dbReference>
<evidence type="ECO:0000256" key="3">
    <source>
        <dbReference type="ARBA" id="ARBA00012726"/>
    </source>
</evidence>
<protein>
    <recommendedName>
        <fullName evidence="3">3'-phosphate/5'-hydroxy nucleic acid ligase</fullName>
        <ecNumber evidence="3">6.5.1.8</ecNumber>
    </recommendedName>
</protein>
<dbReference type="GO" id="GO:0170057">
    <property type="term" value="F:RNA ligase (GTP) activity"/>
    <property type="evidence" value="ECO:0007669"/>
    <property type="project" value="UniProtKB-EC"/>
</dbReference>
<dbReference type="PANTHER" id="PTHR11118">
    <property type="entry name" value="RNA-SPLICING LIGASE RTCB HOMOLOG"/>
    <property type="match status" value="1"/>
</dbReference>
<name>X1S9S2_9ZZZZ</name>
<accession>X1S9S2</accession>
<evidence type="ECO:0000256" key="7">
    <source>
        <dbReference type="ARBA" id="ARBA00023134"/>
    </source>
</evidence>
<dbReference type="FunFam" id="3.90.1860.10:FF:000001">
    <property type="entry name" value="tRNA-splicing ligase RtcB homolog"/>
    <property type="match status" value="1"/>
</dbReference>
<keyword evidence="7" id="KW-0342">GTP-binding</keyword>
<dbReference type="EMBL" id="BARW01000437">
    <property type="protein sequence ID" value="GAI64494.1"/>
    <property type="molecule type" value="Genomic_DNA"/>
</dbReference>
<dbReference type="AlphaFoldDB" id="X1S9S2"/>
<dbReference type="GO" id="GO:0006396">
    <property type="term" value="P:RNA processing"/>
    <property type="evidence" value="ECO:0007669"/>
    <property type="project" value="InterPro"/>
</dbReference>
<organism evidence="11">
    <name type="scientific">marine sediment metagenome</name>
    <dbReference type="NCBI Taxonomy" id="412755"/>
    <lineage>
        <taxon>unclassified sequences</taxon>
        <taxon>metagenomes</taxon>
        <taxon>ecological metagenomes</taxon>
    </lineage>
</organism>
<evidence type="ECO:0000256" key="10">
    <source>
        <dbReference type="ARBA" id="ARBA00049514"/>
    </source>
</evidence>
<evidence type="ECO:0000256" key="9">
    <source>
        <dbReference type="ARBA" id="ARBA00047746"/>
    </source>
</evidence>
<dbReference type="Gene3D" id="3.90.1860.10">
    <property type="entry name" value="tRNA-splicing ligase RtcB"/>
    <property type="match status" value="1"/>
</dbReference>
<dbReference type="EC" id="6.5.1.8" evidence="3"/>
<evidence type="ECO:0000313" key="11">
    <source>
        <dbReference type="EMBL" id="GAI64494.1"/>
    </source>
</evidence>
<evidence type="ECO:0000256" key="5">
    <source>
        <dbReference type="ARBA" id="ARBA00022723"/>
    </source>
</evidence>
<keyword evidence="5" id="KW-0479">Metal-binding</keyword>
<evidence type="ECO:0000256" key="4">
    <source>
        <dbReference type="ARBA" id="ARBA00022598"/>
    </source>
</evidence>
<dbReference type="GO" id="GO:0046872">
    <property type="term" value="F:metal ion binding"/>
    <property type="evidence" value="ECO:0007669"/>
    <property type="project" value="UniProtKB-KW"/>
</dbReference>
<evidence type="ECO:0000256" key="2">
    <source>
        <dbReference type="ARBA" id="ARBA00008071"/>
    </source>
</evidence>
<dbReference type="GO" id="GO:0003972">
    <property type="term" value="F:RNA ligase (ATP) activity"/>
    <property type="evidence" value="ECO:0007669"/>
    <property type="project" value="TreeGrafter"/>
</dbReference>
<dbReference type="PANTHER" id="PTHR11118:SF1">
    <property type="entry name" value="RNA-SPLICING LIGASE RTCB HOMOLOG"/>
    <property type="match status" value="1"/>
</dbReference>
<evidence type="ECO:0000256" key="6">
    <source>
        <dbReference type="ARBA" id="ARBA00022741"/>
    </source>
</evidence>
<comment type="catalytic activity">
    <reaction evidence="9">
        <text>a 3'-end 3'-phospho-ribonucleotide-RNA + a 5'-end dephospho-ribonucleoside-RNA + GTP = a ribonucleotidyl-ribonucleotide-RNA + GMP + diphosphate</text>
        <dbReference type="Rhea" id="RHEA:68076"/>
        <dbReference type="Rhea" id="RHEA-COMP:10463"/>
        <dbReference type="Rhea" id="RHEA-COMP:13936"/>
        <dbReference type="Rhea" id="RHEA-COMP:17355"/>
        <dbReference type="ChEBI" id="CHEBI:33019"/>
        <dbReference type="ChEBI" id="CHEBI:37565"/>
        <dbReference type="ChEBI" id="CHEBI:58115"/>
        <dbReference type="ChEBI" id="CHEBI:83062"/>
        <dbReference type="ChEBI" id="CHEBI:138284"/>
        <dbReference type="ChEBI" id="CHEBI:173118"/>
        <dbReference type="EC" id="6.5.1.8"/>
    </reaction>
</comment>
<sequence>FADRQLLDHAASEKTIDQVINVATLPGILKASYAMPDIHYGYGFPIGGVAAFDEDSGIISPGGVGFDISCGVRTLRTNLNIGDIKDRLQDIMSILSFNIPKGVGSKGKIRLSKNQLMQLLKEGVGWAVRNGYGWEEDKYFIEENGCMAGANTDFVSSLAMDRGMGQVGTLGSGNHFLEIQAVDEIYDTGAAESLGLEKDQIIIMIHCGSRGFGHQVCSDYIRVMQQSAVKYGIKLADRQLACAPVSSPEGKRYYGAMACAVNYAIVNRHCLVHWVRAAFERFFGKSSEKLGLGTIYDVSHNVAKIEEHDVDGKLRKVCVHRKGATRSYPPGNKDIPDKYKSIGQPVIIPGDMGRYSYILLGTEKAMSESFGSTCHGAGRLMSRSKAKRNIQGSELKKELFDKKGIVVMAGSMAGLAEEAPQAYKDVSKVVDVTHFAGISKKAVRLRPLGVLKG</sequence>
<gene>
    <name evidence="11" type="ORF">S12H4_01961</name>
</gene>
<dbReference type="GO" id="GO:0005525">
    <property type="term" value="F:GTP binding"/>
    <property type="evidence" value="ECO:0007669"/>
    <property type="project" value="UniProtKB-KW"/>
</dbReference>
<dbReference type="SUPFAM" id="SSF103365">
    <property type="entry name" value="Hypothetical protein PH1602"/>
    <property type="match status" value="1"/>
</dbReference>